<sequence length="118" mass="11994">MMVVAAGSPVRLALVTAIGPVSRRTSSAISSSGMRRATVPAVSPRSQWREGWASSTRVSGPGHSSSMSRRAQSGTARASPSTVRTSGMRTGGGISRPLPFAMRTLATAAGSKASAPIP</sequence>
<comment type="caution">
    <text evidence="2">The sequence shown here is derived from an EMBL/GenBank/DDBJ whole genome shotgun (WGS) entry which is preliminary data.</text>
</comment>
<accession>K1EQ54</accession>
<evidence type="ECO:0000313" key="2">
    <source>
        <dbReference type="EMBL" id="EKA61323.1"/>
    </source>
</evidence>
<evidence type="ECO:0000313" key="3">
    <source>
        <dbReference type="Proteomes" id="UP000004474"/>
    </source>
</evidence>
<organism evidence="2 3">
    <name type="scientific">Janibacter hoylei PVAS-1</name>
    <dbReference type="NCBI Taxonomy" id="1210046"/>
    <lineage>
        <taxon>Bacteria</taxon>
        <taxon>Bacillati</taxon>
        <taxon>Actinomycetota</taxon>
        <taxon>Actinomycetes</taxon>
        <taxon>Micrococcales</taxon>
        <taxon>Intrasporangiaceae</taxon>
        <taxon>Janibacter</taxon>
    </lineage>
</organism>
<dbReference type="AlphaFoldDB" id="K1EQ54"/>
<feature type="compositionally biased region" description="Low complexity" evidence="1">
    <location>
        <begin position="22"/>
        <end position="36"/>
    </location>
</feature>
<feature type="compositionally biased region" description="Polar residues" evidence="1">
    <location>
        <begin position="53"/>
        <end position="88"/>
    </location>
</feature>
<dbReference type="Proteomes" id="UP000004474">
    <property type="component" value="Unassembled WGS sequence"/>
</dbReference>
<gene>
    <name evidence="2" type="ORF">B277_08085</name>
</gene>
<dbReference type="STRING" id="1210046.B277_08085"/>
<proteinExistence type="predicted"/>
<dbReference type="EMBL" id="ALWX01000033">
    <property type="protein sequence ID" value="EKA61323.1"/>
    <property type="molecule type" value="Genomic_DNA"/>
</dbReference>
<name>K1EQ54_9MICO</name>
<protein>
    <submittedName>
        <fullName evidence="2">Uncharacterized protein</fullName>
    </submittedName>
</protein>
<feature type="region of interest" description="Disordered" evidence="1">
    <location>
        <begin position="22"/>
        <end position="98"/>
    </location>
</feature>
<reference evidence="2 3" key="1">
    <citation type="journal article" date="2012" name="J. Bacteriol.">
        <title>Genome Sequence of Janibacter hoylei MTCC8307, Isolated from the Stratospheric Air.</title>
        <authorList>
            <person name="Pawar S.P."/>
            <person name="Dhotre D.P."/>
            <person name="Shetty S.A."/>
            <person name="Chowdhury S.P."/>
            <person name="Chaudhari B.L."/>
            <person name="Shouche Y.S."/>
        </authorList>
    </citation>
    <scope>NUCLEOTIDE SEQUENCE [LARGE SCALE GENOMIC DNA]</scope>
    <source>
        <strain evidence="2 3">PVAS-1</strain>
    </source>
</reference>
<evidence type="ECO:0000256" key="1">
    <source>
        <dbReference type="SAM" id="MobiDB-lite"/>
    </source>
</evidence>